<evidence type="ECO:0000313" key="1">
    <source>
        <dbReference type="EMBL" id="GER43772.1"/>
    </source>
</evidence>
<keyword evidence="1" id="KW-0346">Stress response</keyword>
<organism evidence="1 2">
    <name type="scientific">Striga asiatica</name>
    <name type="common">Asiatic witchweed</name>
    <name type="synonym">Buchnera asiatica</name>
    <dbReference type="NCBI Taxonomy" id="4170"/>
    <lineage>
        <taxon>Eukaryota</taxon>
        <taxon>Viridiplantae</taxon>
        <taxon>Streptophyta</taxon>
        <taxon>Embryophyta</taxon>
        <taxon>Tracheophyta</taxon>
        <taxon>Spermatophyta</taxon>
        <taxon>Magnoliopsida</taxon>
        <taxon>eudicotyledons</taxon>
        <taxon>Gunneridae</taxon>
        <taxon>Pentapetalae</taxon>
        <taxon>asterids</taxon>
        <taxon>lamiids</taxon>
        <taxon>Lamiales</taxon>
        <taxon>Orobanchaceae</taxon>
        <taxon>Buchnereae</taxon>
        <taxon>Striga</taxon>
    </lineage>
</organism>
<accession>A0A5A7QFP1</accession>
<protein>
    <submittedName>
        <fullName evidence="1">Heat shock protein DnaJ domain protein</fullName>
    </submittedName>
</protein>
<dbReference type="EMBL" id="BKCP01006737">
    <property type="protein sequence ID" value="GER43772.1"/>
    <property type="molecule type" value="Genomic_DNA"/>
</dbReference>
<dbReference type="AlphaFoldDB" id="A0A5A7QFP1"/>
<dbReference type="Proteomes" id="UP000325081">
    <property type="component" value="Unassembled WGS sequence"/>
</dbReference>
<gene>
    <name evidence="1" type="ORF">STAS_20647</name>
</gene>
<sequence length="103" mass="11603">MVEIDLITELNRLTLNKQIGLIVFGAGVLRVIVSRRAPGIVRRWLGSRQAFNDDLRSSFRLGDGLRVVLRWRLLMRFVRVRGLRGGLGVELIAGIPVAQDVVR</sequence>
<reference evidence="2" key="1">
    <citation type="journal article" date="2019" name="Curr. Biol.">
        <title>Genome Sequence of Striga asiatica Provides Insight into the Evolution of Plant Parasitism.</title>
        <authorList>
            <person name="Yoshida S."/>
            <person name="Kim S."/>
            <person name="Wafula E.K."/>
            <person name="Tanskanen J."/>
            <person name="Kim Y.M."/>
            <person name="Honaas L."/>
            <person name="Yang Z."/>
            <person name="Spallek T."/>
            <person name="Conn C.E."/>
            <person name="Ichihashi Y."/>
            <person name="Cheong K."/>
            <person name="Cui S."/>
            <person name="Der J.P."/>
            <person name="Gundlach H."/>
            <person name="Jiao Y."/>
            <person name="Hori C."/>
            <person name="Ishida J.K."/>
            <person name="Kasahara H."/>
            <person name="Kiba T."/>
            <person name="Kim M.S."/>
            <person name="Koo N."/>
            <person name="Laohavisit A."/>
            <person name="Lee Y.H."/>
            <person name="Lumba S."/>
            <person name="McCourt P."/>
            <person name="Mortimer J.C."/>
            <person name="Mutuku J.M."/>
            <person name="Nomura T."/>
            <person name="Sasaki-Sekimoto Y."/>
            <person name="Seto Y."/>
            <person name="Wang Y."/>
            <person name="Wakatake T."/>
            <person name="Sakakibara H."/>
            <person name="Demura T."/>
            <person name="Yamaguchi S."/>
            <person name="Yoneyama K."/>
            <person name="Manabe R.I."/>
            <person name="Nelson D.C."/>
            <person name="Schulman A.H."/>
            <person name="Timko M.P."/>
            <person name="dePamphilis C.W."/>
            <person name="Choi D."/>
            <person name="Shirasu K."/>
        </authorList>
    </citation>
    <scope>NUCLEOTIDE SEQUENCE [LARGE SCALE GENOMIC DNA]</scope>
    <source>
        <strain evidence="2">cv. UVA1</strain>
    </source>
</reference>
<keyword evidence="2" id="KW-1185">Reference proteome</keyword>
<name>A0A5A7QFP1_STRAF</name>
<proteinExistence type="predicted"/>
<comment type="caution">
    <text evidence="1">The sequence shown here is derived from an EMBL/GenBank/DDBJ whole genome shotgun (WGS) entry which is preliminary data.</text>
</comment>
<evidence type="ECO:0000313" key="2">
    <source>
        <dbReference type="Proteomes" id="UP000325081"/>
    </source>
</evidence>